<dbReference type="InterPro" id="IPR041694">
    <property type="entry name" value="ADH_N_2"/>
</dbReference>
<reference evidence="3 4" key="1">
    <citation type="journal article" date="2023" name="G3 (Bethesda)">
        <title>A chromosome-length genome assembly and annotation of blackberry (Rubus argutus, cv. 'Hillquist').</title>
        <authorList>
            <person name="Bruna T."/>
            <person name="Aryal R."/>
            <person name="Dudchenko O."/>
            <person name="Sargent D.J."/>
            <person name="Mead D."/>
            <person name="Buti M."/>
            <person name="Cavallini A."/>
            <person name="Hytonen T."/>
            <person name="Andres J."/>
            <person name="Pham M."/>
            <person name="Weisz D."/>
            <person name="Mascagni F."/>
            <person name="Usai G."/>
            <person name="Natali L."/>
            <person name="Bassil N."/>
            <person name="Fernandez G.E."/>
            <person name="Lomsadze A."/>
            <person name="Armour M."/>
            <person name="Olukolu B."/>
            <person name="Poorten T."/>
            <person name="Britton C."/>
            <person name="Davik J."/>
            <person name="Ashrafi H."/>
            <person name="Aiden E.L."/>
            <person name="Borodovsky M."/>
            <person name="Worthington M."/>
        </authorList>
    </citation>
    <scope>NUCLEOTIDE SEQUENCE [LARGE SCALE GENOMIC DNA]</scope>
    <source>
        <strain evidence="3">PI 553951</strain>
    </source>
</reference>
<feature type="domain" description="Oxidoreductase N-terminal" evidence="2">
    <location>
        <begin position="12"/>
        <end position="128"/>
    </location>
</feature>
<dbReference type="GO" id="GO:0032440">
    <property type="term" value="F:2-alkenal reductase [NAD(P)H] activity"/>
    <property type="evidence" value="ECO:0007669"/>
    <property type="project" value="TreeGrafter"/>
</dbReference>
<dbReference type="EMBL" id="JBEDUW010000005">
    <property type="protein sequence ID" value="KAK9928974.1"/>
    <property type="molecule type" value="Genomic_DNA"/>
</dbReference>
<dbReference type="Gene3D" id="3.90.180.10">
    <property type="entry name" value="Medium-chain alcohol dehydrogenases, catalytic domain"/>
    <property type="match status" value="1"/>
</dbReference>
<evidence type="ECO:0000259" key="2">
    <source>
        <dbReference type="Pfam" id="PF16884"/>
    </source>
</evidence>
<organism evidence="3 4">
    <name type="scientific">Rubus argutus</name>
    <name type="common">Southern blackberry</name>
    <dbReference type="NCBI Taxonomy" id="59490"/>
    <lineage>
        <taxon>Eukaryota</taxon>
        <taxon>Viridiplantae</taxon>
        <taxon>Streptophyta</taxon>
        <taxon>Embryophyta</taxon>
        <taxon>Tracheophyta</taxon>
        <taxon>Spermatophyta</taxon>
        <taxon>Magnoliopsida</taxon>
        <taxon>eudicotyledons</taxon>
        <taxon>Gunneridae</taxon>
        <taxon>Pentapetalae</taxon>
        <taxon>rosids</taxon>
        <taxon>fabids</taxon>
        <taxon>Rosales</taxon>
        <taxon>Rosaceae</taxon>
        <taxon>Rosoideae</taxon>
        <taxon>Rosoideae incertae sedis</taxon>
        <taxon>Rubus</taxon>
    </lineage>
</organism>
<accession>A0AAW1WW07</accession>
<dbReference type="Proteomes" id="UP001457282">
    <property type="component" value="Unassembled WGS sequence"/>
</dbReference>
<dbReference type="PANTHER" id="PTHR43205">
    <property type="entry name" value="PROSTAGLANDIN REDUCTASE"/>
    <property type="match status" value="1"/>
</dbReference>
<dbReference type="SUPFAM" id="SSF50129">
    <property type="entry name" value="GroES-like"/>
    <property type="match status" value="1"/>
</dbReference>
<keyword evidence="4" id="KW-1185">Reference proteome</keyword>
<dbReference type="Pfam" id="PF16884">
    <property type="entry name" value="ADH_N_2"/>
    <property type="match status" value="1"/>
</dbReference>
<gene>
    <name evidence="3" type="ORF">M0R45_026085</name>
</gene>
<comment type="caution">
    <text evidence="3">The sequence shown here is derived from an EMBL/GenBank/DDBJ whole genome shotgun (WGS) entry which is preliminary data.</text>
</comment>
<evidence type="ECO:0000256" key="1">
    <source>
        <dbReference type="ARBA" id="ARBA00023002"/>
    </source>
</evidence>
<name>A0AAW1WW07_RUBAR</name>
<evidence type="ECO:0000313" key="4">
    <source>
        <dbReference type="Proteomes" id="UP001457282"/>
    </source>
</evidence>
<proteinExistence type="predicted"/>
<keyword evidence="1" id="KW-0560">Oxidoreductase</keyword>
<sequence>MASGGGVQVSNKQVILKDYVTGFPKESDMELRTTTITLKLPQGSTGLLVKNLYSCDPCMWSRLSKQDRLSYIDSINFHYHFSLTYILYPIIGYRVARVLESGNPEFNPGDLVWGLTGWEEHSVLTATESLFKIHNTNVLLSYYIGLLGMPVC</sequence>
<dbReference type="PANTHER" id="PTHR43205:SF7">
    <property type="entry name" value="PROSTAGLANDIN REDUCTASE 1"/>
    <property type="match status" value="1"/>
</dbReference>
<evidence type="ECO:0000313" key="3">
    <source>
        <dbReference type="EMBL" id="KAK9928974.1"/>
    </source>
</evidence>
<dbReference type="InterPro" id="IPR045010">
    <property type="entry name" value="MDR_fam"/>
</dbReference>
<dbReference type="InterPro" id="IPR011032">
    <property type="entry name" value="GroES-like_sf"/>
</dbReference>
<dbReference type="AlphaFoldDB" id="A0AAW1WW07"/>
<protein>
    <recommendedName>
        <fullName evidence="2">Oxidoreductase N-terminal domain-containing protein</fullName>
    </recommendedName>
</protein>